<organism evidence="2 3">
    <name type="scientific">Alternaria alternata</name>
    <name type="common">Alternaria rot fungus</name>
    <name type="synonym">Torula alternata</name>
    <dbReference type="NCBI Taxonomy" id="5599"/>
    <lineage>
        <taxon>Eukaryota</taxon>
        <taxon>Fungi</taxon>
        <taxon>Dikarya</taxon>
        <taxon>Ascomycota</taxon>
        <taxon>Pezizomycotina</taxon>
        <taxon>Dothideomycetes</taxon>
        <taxon>Pleosporomycetidae</taxon>
        <taxon>Pleosporales</taxon>
        <taxon>Pleosporineae</taxon>
        <taxon>Pleosporaceae</taxon>
        <taxon>Alternaria</taxon>
        <taxon>Alternaria sect. Alternaria</taxon>
        <taxon>Alternaria alternata complex</taxon>
    </lineage>
</organism>
<sequence>MGTCCGKGCQTGEREESPLFYTPPPIEKPTSSTSAFENDSNDAENTGFSGPTARGRTSYCTQEHTHVAQSCTSRIPDPFLSSLFGSEVSDLELKSSPLGQQTSHDKQDLSRNMSLTGSSLTWFDNTSSCPAKHRNHPSGDKPHKFLYTGPVSPRPVPPSISTIEPRPTQYTQSLGQLAGYSTSEEDELETNLIRGAKKGRPKKAIAYKSSEFVASDSSESEVIRPPSHQVRSSRTTLARSKRLQDPDVNTVPHLASPSKLADQTRKTKNMTAKRRINTRGGFVVDSESDDEESDLRGHDDSNNQSRSSTRQKPYALEPPHSIQANSKKDSSAKPLPTKQLNNSRLNKLLGRVKGASTTSRQEQLLVHTQSPITTTPAFSTWNSHLTASLGLQQSAPSQSAVSLNSDRAKCSATAGTMKEVKILGQQAKVVGSSMTKTDGNMSSIPRKIPPTNAVVTGRTSLQTSSVSTPPTTAATGPFSSPLSRQRKLVPGANIARERKNGMSDNKTSLPTQPRSLLQLTLDEAKMGTMGSTPGAQPQVSDQYEQNIARGNLISITSAGKSVTTPQLCIEKHDIMAANAKSKQCSSSTSPSPKASEDSASQREECHTQIPDTCPRKFTPGISKAKASSSKPASSTPRRPVQKRKLDSISGGPNRASTAARKKPSSALEPQLKRPETIQAVSEVDASSRSSAAPKAIVRKTPAEATAKKAATNNPVEKSRISEMKLLSQAKSFDRPEEFAAVSTNSNLSKPSKSTRHASVAPDTATPAQHNNASNRVVKSSSEINASLEQLAANEPGGAIQRPSSTDETRQMAVTPYPEKALSLSVNVRSKKMRQSAEPGIGIREQHGSISASSPAKAHPVLAAESILSATGEESLSSSSMTMPEPVPSNESQLTDLTESAVLEAGLPVSTQTIEDGAMHSGERPTSDIEMDFDSGGVTAIVAQRDTMSAGRVSIPRAANDHDPPRQSQKPIETTDGFPLTTLSSESPKHMISNAPKIALTPFVTAPVCSLPSLGVATNSEEDVLLLSCSPQVSKEAQPYFEYSVFQKVWSSEQTEESVAVTETTVQPFTSIVEANAQAEKTFQNGFAHSFDPLFESRTARDEYGCSILTGSATPFDNPIKKIYFKIWVQRDIVSKFANQTPQTLKATSFISSTCYILRLFNLAEQVDTEGSDASDSEDSDSPACEPVRVYQSHSRPEIYTTLDAANRAARALQIELSHEREPKDEFSRAFQEKNLKELDTKLRELQSRELDGGNDGCWKGKFNACGLGADTLEVVVEKTSICGARNL</sequence>
<feature type="region of interest" description="Disordered" evidence="1">
    <location>
        <begin position="1"/>
        <end position="57"/>
    </location>
</feature>
<feature type="compositionally biased region" description="Polar residues" evidence="1">
    <location>
        <begin position="29"/>
        <end position="49"/>
    </location>
</feature>
<feature type="compositionally biased region" description="Basic and acidic residues" evidence="1">
    <location>
        <begin position="594"/>
        <end position="606"/>
    </location>
</feature>
<evidence type="ECO:0000313" key="3">
    <source>
        <dbReference type="Proteomes" id="UP000077248"/>
    </source>
</evidence>
<feature type="compositionally biased region" description="Low complexity" evidence="1">
    <location>
        <begin position="702"/>
        <end position="711"/>
    </location>
</feature>
<feature type="region of interest" description="Disordered" evidence="1">
    <location>
        <begin position="955"/>
        <end position="986"/>
    </location>
</feature>
<feature type="region of interest" description="Disordered" evidence="1">
    <location>
        <begin position="580"/>
        <end position="716"/>
    </location>
</feature>
<evidence type="ECO:0000256" key="1">
    <source>
        <dbReference type="SAM" id="MobiDB-lite"/>
    </source>
</evidence>
<dbReference type="VEuPathDB" id="FungiDB:CC77DRAFT_18503"/>
<feature type="compositionally biased region" description="Basic residues" evidence="1">
    <location>
        <begin position="266"/>
        <end position="277"/>
    </location>
</feature>
<feature type="region of interest" description="Disordered" evidence="1">
    <location>
        <begin position="461"/>
        <end position="512"/>
    </location>
</feature>
<feature type="compositionally biased region" description="Low complexity" evidence="1">
    <location>
        <begin position="622"/>
        <end position="634"/>
    </location>
</feature>
<feature type="region of interest" description="Disordered" evidence="1">
    <location>
        <begin position="433"/>
        <end position="452"/>
    </location>
</feature>
<proteinExistence type="predicted"/>
<feature type="compositionally biased region" description="Polar residues" evidence="1">
    <location>
        <begin position="502"/>
        <end position="512"/>
    </location>
</feature>
<feature type="compositionally biased region" description="Polar residues" evidence="1">
    <location>
        <begin position="741"/>
        <end position="751"/>
    </location>
</feature>
<feature type="compositionally biased region" description="Low complexity" evidence="1">
    <location>
        <begin position="461"/>
        <end position="481"/>
    </location>
</feature>
<feature type="compositionally biased region" description="Polar residues" evidence="1">
    <location>
        <begin position="765"/>
        <end position="775"/>
    </location>
</feature>
<dbReference type="EMBL" id="KV441469">
    <property type="protein sequence ID" value="OAG26005.1"/>
    <property type="molecule type" value="Genomic_DNA"/>
</dbReference>
<feature type="region of interest" description="Disordered" evidence="1">
    <location>
        <begin position="741"/>
        <end position="775"/>
    </location>
</feature>
<feature type="compositionally biased region" description="Low complexity" evidence="1">
    <location>
        <begin position="580"/>
        <end position="593"/>
    </location>
</feature>
<feature type="compositionally biased region" description="Polar residues" evidence="1">
    <location>
        <begin position="229"/>
        <end position="238"/>
    </location>
</feature>
<dbReference type="Proteomes" id="UP000077248">
    <property type="component" value="Unassembled WGS sequence"/>
</dbReference>
<gene>
    <name evidence="2" type="ORF">CC77DRAFT_18503</name>
</gene>
<protein>
    <submittedName>
        <fullName evidence="2">Uncharacterized protein</fullName>
    </submittedName>
</protein>
<dbReference type="GeneID" id="29116114"/>
<dbReference type="KEGG" id="aalt:CC77DRAFT_18503"/>
<feature type="region of interest" description="Disordered" evidence="1">
    <location>
        <begin position="869"/>
        <end position="893"/>
    </location>
</feature>
<keyword evidence="3" id="KW-1185">Reference proteome</keyword>
<reference evidence="2 3" key="1">
    <citation type="submission" date="2016-05" db="EMBL/GenBank/DDBJ databases">
        <title>Comparative analysis of secretome profiles of manganese(II)-oxidizing ascomycete fungi.</title>
        <authorList>
            <consortium name="DOE Joint Genome Institute"/>
            <person name="Zeiner C.A."/>
            <person name="Purvine S.O."/>
            <person name="Zink E.M."/>
            <person name="Wu S."/>
            <person name="Pasa-Tolic L."/>
            <person name="Chaput D.L."/>
            <person name="Haridas S."/>
            <person name="Grigoriev I.V."/>
            <person name="Santelli C.M."/>
            <person name="Hansel C.M."/>
        </authorList>
    </citation>
    <scope>NUCLEOTIDE SEQUENCE [LARGE SCALE GENOMIC DNA]</scope>
    <source>
        <strain evidence="2 3">SRC1lrK2f</strain>
    </source>
</reference>
<evidence type="ECO:0000313" key="2">
    <source>
        <dbReference type="EMBL" id="OAG26005.1"/>
    </source>
</evidence>
<feature type="compositionally biased region" description="Polar residues" evidence="1">
    <location>
        <begin position="302"/>
        <end position="311"/>
    </location>
</feature>
<feature type="region of interest" description="Disordered" evidence="1">
    <location>
        <begin position="834"/>
        <end position="856"/>
    </location>
</feature>
<name>A0A177E201_ALTAL</name>
<feature type="compositionally biased region" description="Low complexity" evidence="1">
    <location>
        <begin position="869"/>
        <end position="882"/>
    </location>
</feature>
<feature type="compositionally biased region" description="Polar residues" evidence="1">
    <location>
        <begin position="433"/>
        <end position="443"/>
    </location>
</feature>
<dbReference type="RefSeq" id="XP_018391426.1">
    <property type="nucleotide sequence ID" value="XM_018530520.1"/>
</dbReference>
<accession>A0A177E201</accession>
<feature type="region of interest" description="Disordered" evidence="1">
    <location>
        <begin position="211"/>
        <end position="346"/>
    </location>
</feature>